<evidence type="ECO:0000313" key="12">
    <source>
        <dbReference type="Proteomes" id="UP000006038"/>
    </source>
</evidence>
<comment type="subcellular location">
    <subcellularLocation>
        <location evidence="1">Membrane</location>
    </subcellularLocation>
</comment>
<dbReference type="PANTHER" id="PTHR46539:SF9">
    <property type="entry name" value="RING-H2 FINGER PROTEIN ATL56"/>
    <property type="match status" value="1"/>
</dbReference>
<keyword evidence="5" id="KW-0862">Zinc</keyword>
<keyword evidence="7 9" id="KW-0472">Membrane</keyword>
<accession>J3NAS5</accession>
<evidence type="ECO:0000256" key="5">
    <source>
        <dbReference type="ARBA" id="ARBA00022833"/>
    </source>
</evidence>
<dbReference type="Proteomes" id="UP000006038">
    <property type="component" value="Chromosome 12"/>
</dbReference>
<keyword evidence="6 9" id="KW-1133">Transmembrane helix</keyword>
<evidence type="ECO:0000313" key="11">
    <source>
        <dbReference type="EnsemblPlants" id="OB12G10830.1"/>
    </source>
</evidence>
<sequence>MVFENLAIWQAFGFSLVAGAVAGSIMYAACVLLLWCVDRRRRWHAGVLPADPRKVKMWLPDHAHRRRQDEDSPECSICLGELEEGERCCTLAACRHEFHKECIYRWVDNHNTCPLCRHKAVDAPTPSSAGGGAGPPPARESNLAYTDKHVVPGLYNTYTGTQLRAYTQLVIVICQIIFRLPKTTMFLIIEN</sequence>
<dbReference type="PANTHER" id="PTHR46539">
    <property type="entry name" value="E3 UBIQUITIN-PROTEIN LIGASE ATL42"/>
    <property type="match status" value="1"/>
</dbReference>
<evidence type="ECO:0000256" key="9">
    <source>
        <dbReference type="SAM" id="Phobius"/>
    </source>
</evidence>
<dbReference type="InterPro" id="IPR013083">
    <property type="entry name" value="Znf_RING/FYVE/PHD"/>
</dbReference>
<organism evidence="11">
    <name type="scientific">Oryza brachyantha</name>
    <name type="common">malo sina</name>
    <dbReference type="NCBI Taxonomy" id="4533"/>
    <lineage>
        <taxon>Eukaryota</taxon>
        <taxon>Viridiplantae</taxon>
        <taxon>Streptophyta</taxon>
        <taxon>Embryophyta</taxon>
        <taxon>Tracheophyta</taxon>
        <taxon>Spermatophyta</taxon>
        <taxon>Magnoliopsida</taxon>
        <taxon>Liliopsida</taxon>
        <taxon>Poales</taxon>
        <taxon>Poaceae</taxon>
        <taxon>BOP clade</taxon>
        <taxon>Oryzoideae</taxon>
        <taxon>Oryzeae</taxon>
        <taxon>Oryzinae</taxon>
        <taxon>Oryza</taxon>
    </lineage>
</organism>
<proteinExistence type="predicted"/>
<evidence type="ECO:0000256" key="4">
    <source>
        <dbReference type="ARBA" id="ARBA00022771"/>
    </source>
</evidence>
<protein>
    <recommendedName>
        <fullName evidence="10">RING-type domain-containing protein</fullName>
    </recommendedName>
</protein>
<dbReference type="HOGENOM" id="CLU_122575_0_0_1"/>
<evidence type="ECO:0000256" key="8">
    <source>
        <dbReference type="PROSITE-ProRule" id="PRU00175"/>
    </source>
</evidence>
<dbReference type="EnsemblPlants" id="OB12G10830.1">
    <property type="protein sequence ID" value="OB12G10830.1"/>
    <property type="gene ID" value="OB12G10830"/>
</dbReference>
<keyword evidence="12" id="KW-1185">Reference proteome</keyword>
<dbReference type="eggNOG" id="KOG0800">
    <property type="taxonomic scope" value="Eukaryota"/>
</dbReference>
<evidence type="ECO:0000259" key="10">
    <source>
        <dbReference type="PROSITE" id="PS50089"/>
    </source>
</evidence>
<evidence type="ECO:0000256" key="1">
    <source>
        <dbReference type="ARBA" id="ARBA00004370"/>
    </source>
</evidence>
<dbReference type="GO" id="GO:0016020">
    <property type="term" value="C:membrane"/>
    <property type="evidence" value="ECO:0007669"/>
    <property type="project" value="UniProtKB-SubCell"/>
</dbReference>
<evidence type="ECO:0000256" key="3">
    <source>
        <dbReference type="ARBA" id="ARBA00022723"/>
    </source>
</evidence>
<feature type="transmembrane region" description="Helical" evidence="9">
    <location>
        <begin position="12"/>
        <end position="35"/>
    </location>
</feature>
<dbReference type="Gene3D" id="3.30.40.10">
    <property type="entry name" value="Zinc/RING finger domain, C3HC4 (zinc finger)"/>
    <property type="match status" value="1"/>
</dbReference>
<dbReference type="Gramene" id="OB12G10830.1">
    <property type="protein sequence ID" value="OB12G10830.1"/>
    <property type="gene ID" value="OB12G10830"/>
</dbReference>
<dbReference type="Pfam" id="PF13639">
    <property type="entry name" value="zf-RING_2"/>
    <property type="match status" value="1"/>
</dbReference>
<evidence type="ECO:0000256" key="6">
    <source>
        <dbReference type="ARBA" id="ARBA00022989"/>
    </source>
</evidence>
<name>J3NAS5_ORYBR</name>
<dbReference type="InterPro" id="IPR001841">
    <property type="entry name" value="Znf_RING"/>
</dbReference>
<dbReference type="SMART" id="SM00184">
    <property type="entry name" value="RING"/>
    <property type="match status" value="1"/>
</dbReference>
<keyword evidence="3" id="KW-0479">Metal-binding</keyword>
<reference evidence="11" key="2">
    <citation type="submission" date="2013-04" db="UniProtKB">
        <authorList>
            <consortium name="EnsemblPlants"/>
        </authorList>
    </citation>
    <scope>IDENTIFICATION</scope>
</reference>
<evidence type="ECO:0000256" key="2">
    <source>
        <dbReference type="ARBA" id="ARBA00022692"/>
    </source>
</evidence>
<dbReference type="GO" id="GO:0008270">
    <property type="term" value="F:zinc ion binding"/>
    <property type="evidence" value="ECO:0007669"/>
    <property type="project" value="UniProtKB-KW"/>
</dbReference>
<evidence type="ECO:0000256" key="7">
    <source>
        <dbReference type="ARBA" id="ARBA00023136"/>
    </source>
</evidence>
<reference evidence="11" key="1">
    <citation type="journal article" date="2013" name="Nat. Commun.">
        <title>Whole-genome sequencing of Oryza brachyantha reveals mechanisms underlying Oryza genome evolution.</title>
        <authorList>
            <person name="Chen J."/>
            <person name="Huang Q."/>
            <person name="Gao D."/>
            <person name="Wang J."/>
            <person name="Lang Y."/>
            <person name="Liu T."/>
            <person name="Li B."/>
            <person name="Bai Z."/>
            <person name="Luis Goicoechea J."/>
            <person name="Liang C."/>
            <person name="Chen C."/>
            <person name="Zhang W."/>
            <person name="Sun S."/>
            <person name="Liao Y."/>
            <person name="Zhang X."/>
            <person name="Yang L."/>
            <person name="Song C."/>
            <person name="Wang M."/>
            <person name="Shi J."/>
            <person name="Liu G."/>
            <person name="Liu J."/>
            <person name="Zhou H."/>
            <person name="Zhou W."/>
            <person name="Yu Q."/>
            <person name="An N."/>
            <person name="Chen Y."/>
            <person name="Cai Q."/>
            <person name="Wang B."/>
            <person name="Liu B."/>
            <person name="Min J."/>
            <person name="Huang Y."/>
            <person name="Wu H."/>
            <person name="Li Z."/>
            <person name="Zhang Y."/>
            <person name="Yin Y."/>
            <person name="Song W."/>
            <person name="Jiang J."/>
            <person name="Jackson S.A."/>
            <person name="Wing R.A."/>
            <person name="Wang J."/>
            <person name="Chen M."/>
        </authorList>
    </citation>
    <scope>NUCLEOTIDE SEQUENCE [LARGE SCALE GENOMIC DNA]</scope>
    <source>
        <strain evidence="11">cv. IRGC 101232</strain>
    </source>
</reference>
<keyword evidence="2 9" id="KW-0812">Transmembrane</keyword>
<dbReference type="AlphaFoldDB" id="J3NAS5"/>
<feature type="domain" description="RING-type" evidence="10">
    <location>
        <begin position="75"/>
        <end position="117"/>
    </location>
</feature>
<keyword evidence="4 8" id="KW-0863">Zinc-finger</keyword>
<dbReference type="SUPFAM" id="SSF57850">
    <property type="entry name" value="RING/U-box"/>
    <property type="match status" value="1"/>
</dbReference>
<dbReference type="PROSITE" id="PS50089">
    <property type="entry name" value="ZF_RING_2"/>
    <property type="match status" value="1"/>
</dbReference>